<sequence length="182" mass="20735">MKNIDENTEEGAETVQKNMVEQDAAVRIPLLVSYAPFSEMMRRAIDKLNEYYQLIDAIKTKIVSDTKQASSWAIKETDKELDMDKEQVISKINNLQQNFSNESDKIKMAISVLDNKRNELELQNNKTRSFIETTKSRIEAGGGDVANFKEIIDYENTSENDNNLFQSLKAFAADNSGQFTPH</sequence>
<accession>A0A2I6SBL4</accession>
<organism evidence="1">
    <name type="scientific">White spot syndrome virus</name>
    <dbReference type="NCBI Taxonomy" id="342409"/>
    <lineage>
        <taxon>Viruses</taxon>
        <taxon>Viruses incertae sedis</taxon>
        <taxon>Naldaviricetes</taxon>
        <taxon>Nimaviridae</taxon>
        <taxon>Whispovirus</taxon>
    </lineage>
</organism>
<evidence type="ECO:0000313" key="1">
    <source>
        <dbReference type="EMBL" id="AUO14942.1"/>
    </source>
</evidence>
<protein>
    <submittedName>
        <fullName evidence="1">WSSV081</fullName>
    </submittedName>
</protein>
<dbReference type="Proteomes" id="UP000267352">
    <property type="component" value="Segment"/>
</dbReference>
<proteinExistence type="predicted"/>
<dbReference type="EMBL" id="MG702567">
    <property type="protein sequence ID" value="AUO14942.1"/>
    <property type="molecule type" value="Genomic_DNA"/>
</dbReference>
<name>A0A2I6SBL4_9VIRU</name>
<reference evidence="1" key="1">
    <citation type="submission" date="2017-12" db="EMBL/GenBank/DDBJ databases">
        <authorList>
            <person name="Katneni V.K."/>
            <person name="Shekhar M.S."/>
            <person name="Otta S.K."/>
            <person name="Karthic K."/>
            <person name="Jangam A.K."/>
            <person name="Gopikrishna G."/>
            <person name="Vijayan K.K."/>
        </authorList>
    </citation>
    <scope>NUCLEOTIDE SEQUENCE [LARGE SCALE GENOMIC DNA]</scope>
    <source>
        <strain evidence="1">IN_AP4RU</strain>
    </source>
</reference>
<reference evidence="1" key="2">
    <citation type="journal article" date="2018" name="Genome Announc.">
        <title>First Report of a Complete Genome Sequence of White spot syndrome virus from India.</title>
        <authorList>
            <person name="Vinaya Kumar K."/>
            <person name="Shekhar M.S."/>
            <person name="Otta S.K."/>
            <person name="Karthic K."/>
            <person name="Ashok Kumar J."/>
            <person name="Gopikrishna G."/>
            <person name="Vijayan K.K."/>
        </authorList>
    </citation>
    <scope>NUCLEOTIDE SEQUENCE</scope>
    <source>
        <strain evidence="1">IN_AP4RU</strain>
    </source>
</reference>